<dbReference type="PROSITE" id="PS00018">
    <property type="entry name" value="EF_HAND_1"/>
    <property type="match status" value="4"/>
</dbReference>
<keyword evidence="3" id="KW-0106">Calcium</keyword>
<dbReference type="Pfam" id="PF13499">
    <property type="entry name" value="EF-hand_7"/>
    <property type="match status" value="2"/>
</dbReference>
<dbReference type="FunFam" id="1.10.238.10:FF:000001">
    <property type="entry name" value="Calmodulin 1"/>
    <property type="match status" value="1"/>
</dbReference>
<dbReference type="Gene3D" id="1.10.238.10">
    <property type="entry name" value="EF-hand"/>
    <property type="match status" value="2"/>
</dbReference>
<dbReference type="InterPro" id="IPR002048">
    <property type="entry name" value="EF_hand_dom"/>
</dbReference>
<feature type="compositionally biased region" description="Low complexity" evidence="4">
    <location>
        <begin position="169"/>
        <end position="182"/>
    </location>
</feature>
<dbReference type="CDD" id="cd00051">
    <property type="entry name" value="EFh"/>
    <property type="match status" value="2"/>
</dbReference>
<keyword evidence="7" id="KW-1185">Reference proteome</keyword>
<feature type="domain" description="EF-hand" evidence="5">
    <location>
        <begin position="94"/>
        <end position="129"/>
    </location>
</feature>
<evidence type="ECO:0000313" key="7">
    <source>
        <dbReference type="Proteomes" id="UP000317650"/>
    </source>
</evidence>
<organism evidence="6 7">
    <name type="scientific">Musa balbisiana</name>
    <name type="common">Banana</name>
    <dbReference type="NCBI Taxonomy" id="52838"/>
    <lineage>
        <taxon>Eukaryota</taxon>
        <taxon>Viridiplantae</taxon>
        <taxon>Streptophyta</taxon>
        <taxon>Embryophyta</taxon>
        <taxon>Tracheophyta</taxon>
        <taxon>Spermatophyta</taxon>
        <taxon>Magnoliopsida</taxon>
        <taxon>Liliopsida</taxon>
        <taxon>Zingiberales</taxon>
        <taxon>Musaceae</taxon>
        <taxon>Musa</taxon>
    </lineage>
</organism>
<dbReference type="EMBL" id="PYDT01000009">
    <property type="protein sequence ID" value="THU49533.1"/>
    <property type="molecule type" value="Genomic_DNA"/>
</dbReference>
<protein>
    <recommendedName>
        <fullName evidence="5">EF-hand domain-containing protein</fullName>
    </recommendedName>
</protein>
<dbReference type="STRING" id="52838.A0A4S8IM12"/>
<dbReference type="SUPFAM" id="SSF47473">
    <property type="entry name" value="EF-hand"/>
    <property type="match status" value="1"/>
</dbReference>
<dbReference type="GO" id="GO:0005509">
    <property type="term" value="F:calcium ion binding"/>
    <property type="evidence" value="ECO:0007669"/>
    <property type="project" value="InterPro"/>
</dbReference>
<evidence type="ECO:0000259" key="5">
    <source>
        <dbReference type="PROSITE" id="PS50222"/>
    </source>
</evidence>
<dbReference type="PANTHER" id="PTHR10891">
    <property type="entry name" value="EF-HAND CALCIUM-BINDING DOMAIN CONTAINING PROTEIN"/>
    <property type="match status" value="1"/>
</dbReference>
<evidence type="ECO:0000256" key="2">
    <source>
        <dbReference type="ARBA" id="ARBA00022737"/>
    </source>
</evidence>
<dbReference type="SMART" id="SM00054">
    <property type="entry name" value="EFh"/>
    <property type="match status" value="4"/>
</dbReference>
<feature type="domain" description="EF-hand" evidence="5">
    <location>
        <begin position="130"/>
        <end position="165"/>
    </location>
</feature>
<dbReference type="Proteomes" id="UP000317650">
    <property type="component" value="Chromosome 6"/>
</dbReference>
<evidence type="ECO:0000313" key="6">
    <source>
        <dbReference type="EMBL" id="THU49533.1"/>
    </source>
</evidence>
<keyword evidence="1" id="KW-0479">Metal-binding</keyword>
<dbReference type="PROSITE" id="PS50222">
    <property type="entry name" value="EF_HAND_2"/>
    <property type="match status" value="4"/>
</dbReference>
<gene>
    <name evidence="6" type="ORF">C4D60_Mb06t10560</name>
</gene>
<proteinExistence type="predicted"/>
<dbReference type="InterPro" id="IPR018247">
    <property type="entry name" value="EF_Hand_1_Ca_BS"/>
</dbReference>
<reference evidence="6 7" key="1">
    <citation type="journal article" date="2019" name="Nat. Plants">
        <title>Genome sequencing of Musa balbisiana reveals subgenome evolution and function divergence in polyploid bananas.</title>
        <authorList>
            <person name="Yao X."/>
        </authorList>
    </citation>
    <scope>NUCLEOTIDE SEQUENCE [LARGE SCALE GENOMIC DNA]</scope>
    <source>
        <strain evidence="7">cv. DH-PKW</strain>
        <tissue evidence="6">Leaves</tissue>
    </source>
</reference>
<evidence type="ECO:0000256" key="4">
    <source>
        <dbReference type="SAM" id="MobiDB-lite"/>
    </source>
</evidence>
<dbReference type="InterPro" id="IPR011992">
    <property type="entry name" value="EF-hand-dom_pair"/>
</dbReference>
<comment type="caution">
    <text evidence="6">The sequence shown here is derived from an EMBL/GenBank/DDBJ whole genome shotgun (WGS) entry which is preliminary data.</text>
</comment>
<accession>A0A4S8IM12</accession>
<evidence type="ECO:0000256" key="3">
    <source>
        <dbReference type="ARBA" id="ARBA00022837"/>
    </source>
</evidence>
<feature type="domain" description="EF-hand" evidence="5">
    <location>
        <begin position="57"/>
        <end position="92"/>
    </location>
</feature>
<sequence length="182" mass="19258">MSNAQTSSSTSPSPSLFDVLNTTDDLQKVFDRYDANGDGKISASELAGVIRALGADASPAEVRDMIAEMDADGDGFVDLHEFADFHRRGVDGAAAERALREAFDVYDLDGNGLISAEELHRVMNRLGEKCSVKDCSRMIRSVDADGDGNVNFEEFKKMMANGVGGGRESSASGPNGPSSSAV</sequence>
<dbReference type="InterPro" id="IPR039647">
    <property type="entry name" value="EF_hand_pair_protein_CML-like"/>
</dbReference>
<keyword evidence="2" id="KW-0677">Repeat</keyword>
<feature type="region of interest" description="Disordered" evidence="4">
    <location>
        <begin position="161"/>
        <end position="182"/>
    </location>
</feature>
<feature type="domain" description="EF-hand" evidence="5">
    <location>
        <begin position="21"/>
        <end position="56"/>
    </location>
</feature>
<name>A0A4S8IM12_MUSBA</name>
<dbReference type="AlphaFoldDB" id="A0A4S8IM12"/>
<evidence type="ECO:0000256" key="1">
    <source>
        <dbReference type="ARBA" id="ARBA00022723"/>
    </source>
</evidence>